<evidence type="ECO:0000256" key="5">
    <source>
        <dbReference type="ARBA" id="ARBA00022475"/>
    </source>
</evidence>
<evidence type="ECO:0000256" key="17">
    <source>
        <dbReference type="ARBA" id="ARBA00023288"/>
    </source>
</evidence>
<dbReference type="AlphaFoldDB" id="A0AAV6FQY9"/>
<evidence type="ECO:0000256" key="20">
    <source>
        <dbReference type="ARBA" id="ARBA00046203"/>
    </source>
</evidence>
<dbReference type="EMBL" id="JADWDJ010000021">
    <property type="protein sequence ID" value="KAG5263901.1"/>
    <property type="molecule type" value="Genomic_DNA"/>
</dbReference>
<comment type="cofactor">
    <cofactor evidence="1">
        <name>Zn(2+)</name>
        <dbReference type="ChEBI" id="CHEBI:29105"/>
    </cofactor>
</comment>
<evidence type="ECO:0000256" key="28">
    <source>
        <dbReference type="ARBA" id="ARBA00048234"/>
    </source>
</evidence>
<evidence type="ECO:0000256" key="14">
    <source>
        <dbReference type="ARBA" id="ARBA00023136"/>
    </source>
</evidence>
<keyword evidence="13" id="KW-0443">Lipid metabolism</keyword>
<comment type="catalytic activity">
    <reaction evidence="28">
        <text>sphing-4-enine-phosphocholine + H2O = sphing-4-enine + phosphocholine + H(+)</text>
        <dbReference type="Rhea" id="RHEA:41095"/>
        <dbReference type="ChEBI" id="CHEBI:15377"/>
        <dbReference type="ChEBI" id="CHEBI:15378"/>
        <dbReference type="ChEBI" id="CHEBI:57756"/>
        <dbReference type="ChEBI" id="CHEBI:58906"/>
        <dbReference type="ChEBI" id="CHEBI:295975"/>
    </reaction>
    <physiologicalReaction direction="left-to-right" evidence="28">
        <dbReference type="Rhea" id="RHEA:41096"/>
    </physiologicalReaction>
</comment>
<dbReference type="EC" id="3.1.4.38" evidence="4"/>
<comment type="catalytic activity">
    <reaction evidence="27">
        <text>1-hexadecanoyl-sn-glycero-3-phosphocholine + H2O = 1-hexadecanoyl-sn-glycerol + phosphocholine + H(+)</text>
        <dbReference type="Rhea" id="RHEA:41119"/>
        <dbReference type="ChEBI" id="CHEBI:15377"/>
        <dbReference type="ChEBI" id="CHEBI:15378"/>
        <dbReference type="ChEBI" id="CHEBI:72998"/>
        <dbReference type="ChEBI" id="CHEBI:75542"/>
        <dbReference type="ChEBI" id="CHEBI:295975"/>
    </reaction>
    <physiologicalReaction direction="left-to-right" evidence="27">
        <dbReference type="Rhea" id="RHEA:41120"/>
    </physiologicalReaction>
</comment>
<keyword evidence="17" id="KW-0449">Lipoprotein</keyword>
<dbReference type="Gene3D" id="3.40.720.10">
    <property type="entry name" value="Alkaline Phosphatase, subunit A"/>
    <property type="match status" value="1"/>
</dbReference>
<dbReference type="GO" id="GO:0098552">
    <property type="term" value="C:side of membrane"/>
    <property type="evidence" value="ECO:0007669"/>
    <property type="project" value="UniProtKB-KW"/>
</dbReference>
<comment type="caution">
    <text evidence="32">The sequence shown here is derived from an EMBL/GenBank/DDBJ whole genome shotgun (WGS) entry which is preliminary data.</text>
</comment>
<sequence>MTYNGTAFMLLSILSSYNASGKLLVFLIDGLRFDYLNNLDNFPGFRQIVENGVKVDYMTPEFPSLSYPNYYSLMTGRNTEVHQMTGNYMWDMDSDTEFLLGTNADSRLPLWWDGAEPIWVTMEKLGKRVYMYYWPGCEGEILGVRPSLCEPYQPNVNEGNLTDAMERALDALNDGQTDMAAVYYERVDAVGHLFGPQSVETTGTVLGLDGAMQFLNQRVMAKNMSKVLNIVMFSDHGMSEITNLIELDKHINLSDVIKVLDIGPVVSLWPKQEKLEEIFTALSAVENMTTYRISDIPDRFHYKEGMFVSTLTLVAKPGWIITPTISALPFQPNATGGRKYGAHGYDNELVEMRGFFVAKGPVRKSARTKYHDAHSSRTRSRPRFFYCLWSRPHSNRNATNMIHDFKSNFTAGPIRSVDAYNVMCHTLGIEPLPNNGSFDRVRAMLREPSSTAVLVTQHSCLLVLIGLFICVHVSPY</sequence>
<keyword evidence="5" id="KW-1003">Cell membrane</keyword>
<comment type="catalytic activity">
    <reaction evidence="30">
        <text>1-(9Z,12Z)-octadecadienoyl-sn-glycero-3-phosphocholine + H2O = 1-(9Z,12Z-octadecadienoyl)-sn-glycerol + phosphocholine + H(+)</text>
        <dbReference type="Rhea" id="RHEA:41115"/>
        <dbReference type="ChEBI" id="CHEBI:15377"/>
        <dbReference type="ChEBI" id="CHEBI:15378"/>
        <dbReference type="ChEBI" id="CHEBI:28733"/>
        <dbReference type="ChEBI" id="CHEBI:75561"/>
        <dbReference type="ChEBI" id="CHEBI:295975"/>
    </reaction>
    <physiologicalReaction direction="left-to-right" evidence="30">
        <dbReference type="Rhea" id="RHEA:41116"/>
    </physiologicalReaction>
</comment>
<comment type="catalytic activity">
    <reaction evidence="31">
        <text>1-(5Z,8Z,11Z,14Z-eicosatetraenoyl)-sn-glycero-3-phosphocholine + H2O = 1-(5Z,8Z,11Z,14Z-eicosatetraenoyl)-sn-glycerol + phosphocholine + H(+)</text>
        <dbReference type="Rhea" id="RHEA:41003"/>
        <dbReference type="ChEBI" id="CHEBI:15377"/>
        <dbReference type="ChEBI" id="CHEBI:15378"/>
        <dbReference type="ChEBI" id="CHEBI:34071"/>
        <dbReference type="ChEBI" id="CHEBI:74344"/>
        <dbReference type="ChEBI" id="CHEBI:295975"/>
    </reaction>
    <physiologicalReaction direction="left-to-right" evidence="31">
        <dbReference type="Rhea" id="RHEA:41004"/>
    </physiologicalReaction>
</comment>
<keyword evidence="15" id="KW-1015">Disulfide bond</keyword>
<name>A0AAV6FQY9_9TELE</name>
<comment type="catalytic activity">
    <reaction evidence="21">
        <text>1-dodecanoyl-sn-glycero-3-phosphocholine + H2O = 1-dodecanoyl-sn-glycerol + phosphocholine + H(+)</text>
        <dbReference type="Rhea" id="RHEA:41127"/>
        <dbReference type="ChEBI" id="CHEBI:15377"/>
        <dbReference type="ChEBI" id="CHEBI:15378"/>
        <dbReference type="ChEBI" id="CHEBI:74966"/>
        <dbReference type="ChEBI" id="CHEBI:75529"/>
        <dbReference type="ChEBI" id="CHEBI:295975"/>
    </reaction>
    <physiologicalReaction direction="left-to-right" evidence="21">
        <dbReference type="Rhea" id="RHEA:41128"/>
    </physiologicalReaction>
</comment>
<proteinExistence type="inferred from homology"/>
<evidence type="ECO:0000256" key="23">
    <source>
        <dbReference type="ARBA" id="ARBA00047482"/>
    </source>
</evidence>
<evidence type="ECO:0000256" key="19">
    <source>
        <dbReference type="ARBA" id="ARBA00032556"/>
    </source>
</evidence>
<evidence type="ECO:0000256" key="4">
    <source>
        <dbReference type="ARBA" id="ARBA00012318"/>
    </source>
</evidence>
<dbReference type="InterPro" id="IPR017850">
    <property type="entry name" value="Alkaline_phosphatase_core_sf"/>
</dbReference>
<comment type="catalytic activity">
    <reaction evidence="25">
        <text>a 1-acyl-sn-glycero-3-phosphocholine + H2O = a 1-acyl-sn-glycerol + phosphocholine + H(+)</text>
        <dbReference type="Rhea" id="RHEA:44720"/>
        <dbReference type="ChEBI" id="CHEBI:15377"/>
        <dbReference type="ChEBI" id="CHEBI:15378"/>
        <dbReference type="ChEBI" id="CHEBI:58168"/>
        <dbReference type="ChEBI" id="CHEBI:64683"/>
        <dbReference type="ChEBI" id="CHEBI:295975"/>
    </reaction>
    <physiologicalReaction direction="left-to-right" evidence="25">
        <dbReference type="Rhea" id="RHEA:44721"/>
    </physiologicalReaction>
</comment>
<evidence type="ECO:0000256" key="24">
    <source>
        <dbReference type="ARBA" id="ARBA00047494"/>
    </source>
</evidence>
<comment type="catalytic activity">
    <reaction evidence="23">
        <text>glycero-2-phosphocholine + H2O = phosphocholine + glycerol + H(+)</text>
        <dbReference type="Rhea" id="RHEA:61684"/>
        <dbReference type="ChEBI" id="CHEBI:15377"/>
        <dbReference type="ChEBI" id="CHEBI:15378"/>
        <dbReference type="ChEBI" id="CHEBI:17754"/>
        <dbReference type="ChEBI" id="CHEBI:144950"/>
        <dbReference type="ChEBI" id="CHEBI:295975"/>
    </reaction>
    <physiologicalReaction direction="left-to-right" evidence="23">
        <dbReference type="Rhea" id="RHEA:61685"/>
    </physiologicalReaction>
</comment>
<evidence type="ECO:0000256" key="2">
    <source>
        <dbReference type="ARBA" id="ARBA00004609"/>
    </source>
</evidence>
<keyword evidence="14" id="KW-0472">Membrane</keyword>
<keyword evidence="12" id="KW-0442">Lipid degradation</keyword>
<keyword evidence="10" id="KW-0378">Hydrolase</keyword>
<comment type="similarity">
    <text evidence="3">Belongs to the nucleotide pyrophosphatase/phosphodiesterase family.</text>
</comment>
<dbReference type="GO" id="GO:0008889">
    <property type="term" value="F:glycerophosphodiester phosphodiesterase activity"/>
    <property type="evidence" value="ECO:0007669"/>
    <property type="project" value="TreeGrafter"/>
</dbReference>
<dbReference type="SUPFAM" id="SSF53649">
    <property type="entry name" value="Alkaline phosphatase-like"/>
    <property type="match status" value="1"/>
</dbReference>
<evidence type="ECO:0000313" key="33">
    <source>
        <dbReference type="Proteomes" id="UP000823561"/>
    </source>
</evidence>
<evidence type="ECO:0000256" key="26">
    <source>
        <dbReference type="ARBA" id="ARBA00047779"/>
    </source>
</evidence>
<evidence type="ECO:0000256" key="21">
    <source>
        <dbReference type="ARBA" id="ARBA00047290"/>
    </source>
</evidence>
<keyword evidence="8" id="KW-0479">Metal-binding</keyword>
<keyword evidence="9" id="KW-0732">Signal</keyword>
<organism evidence="32 33">
    <name type="scientific">Alosa alosa</name>
    <name type="common">allis shad</name>
    <dbReference type="NCBI Taxonomy" id="278164"/>
    <lineage>
        <taxon>Eukaryota</taxon>
        <taxon>Metazoa</taxon>
        <taxon>Chordata</taxon>
        <taxon>Craniata</taxon>
        <taxon>Vertebrata</taxon>
        <taxon>Euteleostomi</taxon>
        <taxon>Actinopterygii</taxon>
        <taxon>Neopterygii</taxon>
        <taxon>Teleostei</taxon>
        <taxon>Clupei</taxon>
        <taxon>Clupeiformes</taxon>
        <taxon>Clupeoidei</taxon>
        <taxon>Clupeidae</taxon>
        <taxon>Alosa</taxon>
    </lineage>
</organism>
<dbReference type="GO" id="GO:0016042">
    <property type="term" value="P:lipid catabolic process"/>
    <property type="evidence" value="ECO:0007669"/>
    <property type="project" value="UniProtKB-KW"/>
</dbReference>
<comment type="subcellular location">
    <subcellularLocation>
        <location evidence="2">Cell membrane</location>
        <topology evidence="2">Lipid-anchor</topology>
        <topology evidence="2">GPI-anchor</topology>
    </subcellularLocation>
</comment>
<keyword evidence="11" id="KW-0862">Zinc</keyword>
<dbReference type="GO" id="GO:0046872">
    <property type="term" value="F:metal ion binding"/>
    <property type="evidence" value="ECO:0007669"/>
    <property type="project" value="UniProtKB-KW"/>
</dbReference>
<evidence type="ECO:0000256" key="13">
    <source>
        <dbReference type="ARBA" id="ARBA00023098"/>
    </source>
</evidence>
<evidence type="ECO:0000256" key="29">
    <source>
        <dbReference type="ARBA" id="ARBA00048703"/>
    </source>
</evidence>
<evidence type="ECO:0000256" key="15">
    <source>
        <dbReference type="ARBA" id="ARBA00023157"/>
    </source>
</evidence>
<evidence type="ECO:0000256" key="27">
    <source>
        <dbReference type="ARBA" id="ARBA00048209"/>
    </source>
</evidence>
<comment type="catalytic activity">
    <reaction evidence="26">
        <text>1-tetradecanoyl-sn-glycero-3-phosphocholine + H2O = 1-tetradecanoyl-sn-glycerol + phosphocholine + H(+)</text>
        <dbReference type="Rhea" id="RHEA:40999"/>
        <dbReference type="ChEBI" id="CHEBI:15377"/>
        <dbReference type="ChEBI" id="CHEBI:15378"/>
        <dbReference type="ChEBI" id="CHEBI:64489"/>
        <dbReference type="ChEBI" id="CHEBI:75536"/>
        <dbReference type="ChEBI" id="CHEBI:295975"/>
    </reaction>
    <physiologicalReaction direction="left-to-right" evidence="26">
        <dbReference type="Rhea" id="RHEA:41000"/>
    </physiologicalReaction>
</comment>
<comment type="catalytic activity">
    <reaction evidence="22">
        <text>1-(9Z-octadecenoyl)-sn-glycero-3-phosphocholine + H2O = 1-(9Z-octadecenoyl)-sn-glycerol + phosphocholine + H(+)</text>
        <dbReference type="Rhea" id="RHEA:41091"/>
        <dbReference type="ChEBI" id="CHEBI:15377"/>
        <dbReference type="ChEBI" id="CHEBI:15378"/>
        <dbReference type="ChEBI" id="CHEBI:28610"/>
        <dbReference type="ChEBI" id="CHEBI:75757"/>
        <dbReference type="ChEBI" id="CHEBI:295975"/>
    </reaction>
    <physiologicalReaction direction="left-to-right" evidence="22">
        <dbReference type="Rhea" id="RHEA:41092"/>
    </physiologicalReaction>
</comment>
<gene>
    <name evidence="32" type="ORF">AALO_G00269900</name>
</gene>
<evidence type="ECO:0000256" key="22">
    <source>
        <dbReference type="ARBA" id="ARBA00047322"/>
    </source>
</evidence>
<evidence type="ECO:0000256" key="9">
    <source>
        <dbReference type="ARBA" id="ARBA00022729"/>
    </source>
</evidence>
<dbReference type="GO" id="GO:0019695">
    <property type="term" value="P:choline metabolic process"/>
    <property type="evidence" value="ECO:0007669"/>
    <property type="project" value="TreeGrafter"/>
</dbReference>
<evidence type="ECO:0000256" key="30">
    <source>
        <dbReference type="ARBA" id="ARBA00049092"/>
    </source>
</evidence>
<keyword evidence="16" id="KW-0325">Glycoprotein</keyword>
<reference evidence="32" key="1">
    <citation type="submission" date="2020-10" db="EMBL/GenBank/DDBJ databases">
        <title>Chromosome-scale genome assembly of the Allis shad, Alosa alosa.</title>
        <authorList>
            <person name="Margot Z."/>
            <person name="Christophe K."/>
            <person name="Cabau C."/>
            <person name="Louis A."/>
            <person name="Berthelot C."/>
            <person name="Parey E."/>
            <person name="Roest Crollius H."/>
            <person name="Montfort J."/>
            <person name="Robinson-Rechavi M."/>
            <person name="Bucao C."/>
            <person name="Bouchez O."/>
            <person name="Gislard M."/>
            <person name="Lluch J."/>
            <person name="Milhes M."/>
            <person name="Lampietro C."/>
            <person name="Lopez Roques C."/>
            <person name="Donnadieu C."/>
            <person name="Braasch I."/>
            <person name="Desvignes T."/>
            <person name="Postlethwait J."/>
            <person name="Bobe J."/>
            <person name="Guiguen Y."/>
        </authorList>
    </citation>
    <scope>NUCLEOTIDE SEQUENCE</scope>
    <source>
        <strain evidence="32">M-15738</strain>
        <tissue evidence="32">Blood</tissue>
    </source>
</reference>
<keyword evidence="7" id="KW-0336">GPI-anchor</keyword>
<evidence type="ECO:0000256" key="1">
    <source>
        <dbReference type="ARBA" id="ARBA00001947"/>
    </source>
</evidence>
<evidence type="ECO:0000256" key="3">
    <source>
        <dbReference type="ARBA" id="ARBA00010594"/>
    </source>
</evidence>
<evidence type="ECO:0000256" key="11">
    <source>
        <dbReference type="ARBA" id="ARBA00022833"/>
    </source>
</evidence>
<evidence type="ECO:0000313" key="32">
    <source>
        <dbReference type="EMBL" id="KAG5263901.1"/>
    </source>
</evidence>
<evidence type="ECO:0000256" key="6">
    <source>
        <dbReference type="ARBA" id="ARBA00022553"/>
    </source>
</evidence>
<comment type="catalytic activity">
    <reaction evidence="29">
        <text>sn-glycerol 3-phosphocholine + H2O = phosphocholine + glycerol + H(+)</text>
        <dbReference type="Rhea" id="RHEA:19545"/>
        <dbReference type="ChEBI" id="CHEBI:15377"/>
        <dbReference type="ChEBI" id="CHEBI:15378"/>
        <dbReference type="ChEBI" id="CHEBI:16870"/>
        <dbReference type="ChEBI" id="CHEBI:17754"/>
        <dbReference type="ChEBI" id="CHEBI:295975"/>
        <dbReference type="EC" id="3.1.4.38"/>
    </reaction>
    <physiologicalReaction direction="left-to-right" evidence="29">
        <dbReference type="Rhea" id="RHEA:19546"/>
    </physiologicalReaction>
</comment>
<evidence type="ECO:0000256" key="31">
    <source>
        <dbReference type="ARBA" id="ARBA00049320"/>
    </source>
</evidence>
<dbReference type="InterPro" id="IPR002591">
    <property type="entry name" value="Phosphodiest/P_Trfase"/>
</dbReference>
<evidence type="ECO:0000256" key="18">
    <source>
        <dbReference type="ARBA" id="ARBA00031167"/>
    </source>
</evidence>
<evidence type="ECO:0000256" key="16">
    <source>
        <dbReference type="ARBA" id="ARBA00023180"/>
    </source>
</evidence>
<comment type="catalytic activity">
    <reaction evidence="24">
        <text>a 1-O-alkyl-sn-glycero-3-phosphocholine + H2O = a 1-O-alkyl-sn-glycerol + phosphocholine + H(+)</text>
        <dbReference type="Rhea" id="RHEA:36083"/>
        <dbReference type="ChEBI" id="CHEBI:15377"/>
        <dbReference type="ChEBI" id="CHEBI:15378"/>
        <dbReference type="ChEBI" id="CHEBI:15850"/>
        <dbReference type="ChEBI" id="CHEBI:30909"/>
        <dbReference type="ChEBI" id="CHEBI:295975"/>
    </reaction>
    <physiologicalReaction direction="left-to-right" evidence="24">
        <dbReference type="Rhea" id="RHEA:36084"/>
    </physiologicalReaction>
</comment>
<evidence type="ECO:0000256" key="25">
    <source>
        <dbReference type="ARBA" id="ARBA00047600"/>
    </source>
</evidence>
<keyword evidence="33" id="KW-1185">Reference proteome</keyword>
<evidence type="ECO:0000256" key="8">
    <source>
        <dbReference type="ARBA" id="ARBA00022723"/>
    </source>
</evidence>
<dbReference type="PANTHER" id="PTHR10151">
    <property type="entry name" value="ECTONUCLEOTIDE PYROPHOSPHATASE/PHOSPHODIESTERASE"/>
    <property type="match status" value="1"/>
</dbReference>
<dbReference type="GO" id="GO:0047390">
    <property type="term" value="F:glycerophosphocholine cholinephosphodiesterase activity"/>
    <property type="evidence" value="ECO:0007669"/>
    <property type="project" value="UniProtKB-EC"/>
</dbReference>
<dbReference type="Pfam" id="PF01663">
    <property type="entry name" value="Phosphodiest"/>
    <property type="match status" value="1"/>
</dbReference>
<comment type="function">
    <text evidence="20">Choline-specific glycerophosphodiesterase that hydrolyzes glycerophosphocholine (GPC) and lysophosphatidylcholine (LPC) and contributes to supplying choline to the cells. Has a preference for LPC with short (12:0 and 14:0) or polyunsaturated (18:2 and 20:4) fatty acids. In vitro, hydrolyzes only choline-containing lysophospholipids, such as sphingosylphosphorylcholine (SPC), platelet-activating factor (PAF) and lysoPAF, but not other lysophospholipids.</text>
</comment>
<evidence type="ECO:0000256" key="12">
    <source>
        <dbReference type="ARBA" id="ARBA00022963"/>
    </source>
</evidence>
<dbReference type="PANTHER" id="PTHR10151:SF66">
    <property type="entry name" value="GLYCEROPHOSPHOCHOLINE CHOLINEPHOSPHODIESTERASE ENPP6"/>
    <property type="match status" value="1"/>
</dbReference>
<dbReference type="GO" id="GO:0005886">
    <property type="term" value="C:plasma membrane"/>
    <property type="evidence" value="ECO:0007669"/>
    <property type="project" value="UniProtKB-SubCell"/>
</dbReference>
<dbReference type="CDD" id="cd16018">
    <property type="entry name" value="Enpp"/>
    <property type="match status" value="1"/>
</dbReference>
<accession>A0AAV6FQY9</accession>
<protein>
    <recommendedName>
        <fullName evidence="4">glycerophosphocholine cholinephosphodiesterase</fullName>
        <ecNumber evidence="4">3.1.4.38</ecNumber>
    </recommendedName>
    <alternativeName>
        <fullName evidence="19">Choline-specific glycerophosphodiester phosphodiesterase</fullName>
    </alternativeName>
    <alternativeName>
        <fullName evidence="18">Ectonucleotide pyrophosphatase/phosphodiesterase family member 6</fullName>
    </alternativeName>
</protein>
<evidence type="ECO:0000256" key="10">
    <source>
        <dbReference type="ARBA" id="ARBA00022801"/>
    </source>
</evidence>
<keyword evidence="6" id="KW-0597">Phosphoprotein</keyword>
<evidence type="ECO:0000256" key="7">
    <source>
        <dbReference type="ARBA" id="ARBA00022622"/>
    </source>
</evidence>
<dbReference type="Proteomes" id="UP000823561">
    <property type="component" value="Chromosome 21"/>
</dbReference>